<organism evidence="1 2">
    <name type="scientific">Solirubrobacter phytolaccae</name>
    <dbReference type="NCBI Taxonomy" id="1404360"/>
    <lineage>
        <taxon>Bacteria</taxon>
        <taxon>Bacillati</taxon>
        <taxon>Actinomycetota</taxon>
        <taxon>Thermoleophilia</taxon>
        <taxon>Solirubrobacterales</taxon>
        <taxon>Solirubrobacteraceae</taxon>
        <taxon>Solirubrobacter</taxon>
    </lineage>
</organism>
<dbReference type="PANTHER" id="PTHR43857">
    <property type="entry name" value="BLR7761 PROTEIN"/>
    <property type="match status" value="1"/>
</dbReference>
<dbReference type="CDD" id="cd00448">
    <property type="entry name" value="YjgF_YER057c_UK114_family"/>
    <property type="match status" value="1"/>
</dbReference>
<dbReference type="InterPro" id="IPR035959">
    <property type="entry name" value="RutC-like_sf"/>
</dbReference>
<proteinExistence type="predicted"/>
<accession>A0A9X3SAS5</accession>
<evidence type="ECO:0000313" key="2">
    <source>
        <dbReference type="Proteomes" id="UP001147653"/>
    </source>
</evidence>
<dbReference type="SUPFAM" id="SSF55298">
    <property type="entry name" value="YjgF-like"/>
    <property type="match status" value="1"/>
</dbReference>
<sequence length="130" mass="13646">MSVELLNVPGRQTTPFYHHVSVATGRRIIHIAGQVGSDDDLQLVEGGLAAQAERALRNVVAAVEAAGATAADLVKLTMYVTDWTPDQLGELGAGLAAVEDVPRVPASLIGVSILFEPGYRIEIEAVAVTD</sequence>
<dbReference type="EMBL" id="JAPDDP010000042">
    <property type="protein sequence ID" value="MDA0182841.1"/>
    <property type="molecule type" value="Genomic_DNA"/>
</dbReference>
<gene>
    <name evidence="1" type="ORF">OJ997_21190</name>
</gene>
<dbReference type="Gene3D" id="3.30.1330.40">
    <property type="entry name" value="RutC-like"/>
    <property type="match status" value="1"/>
</dbReference>
<dbReference type="RefSeq" id="WP_270027224.1">
    <property type="nucleotide sequence ID" value="NZ_JAPDDP010000042.1"/>
</dbReference>
<comment type="caution">
    <text evidence="1">The sequence shown here is derived from an EMBL/GenBank/DDBJ whole genome shotgun (WGS) entry which is preliminary data.</text>
</comment>
<keyword evidence="2" id="KW-1185">Reference proteome</keyword>
<dbReference type="InterPro" id="IPR006175">
    <property type="entry name" value="YjgF/YER057c/UK114"/>
</dbReference>
<dbReference type="Pfam" id="PF01042">
    <property type="entry name" value="Ribonuc_L-PSP"/>
    <property type="match status" value="1"/>
</dbReference>
<protein>
    <submittedName>
        <fullName evidence="1">RidA family protein</fullName>
    </submittedName>
</protein>
<reference evidence="1" key="1">
    <citation type="submission" date="2022-10" db="EMBL/GenBank/DDBJ databases">
        <title>The WGS of Solirubrobacter phytolaccae KCTC 29190.</title>
        <authorList>
            <person name="Jiang Z."/>
        </authorList>
    </citation>
    <scope>NUCLEOTIDE SEQUENCE</scope>
    <source>
        <strain evidence="1">KCTC 29190</strain>
    </source>
</reference>
<dbReference type="Proteomes" id="UP001147653">
    <property type="component" value="Unassembled WGS sequence"/>
</dbReference>
<dbReference type="AlphaFoldDB" id="A0A9X3SAS5"/>
<dbReference type="PANTHER" id="PTHR43857:SF1">
    <property type="entry name" value="YJGH FAMILY PROTEIN"/>
    <property type="match status" value="1"/>
</dbReference>
<evidence type="ECO:0000313" key="1">
    <source>
        <dbReference type="EMBL" id="MDA0182841.1"/>
    </source>
</evidence>
<name>A0A9X3SAS5_9ACTN</name>